<keyword evidence="2" id="KW-0732">Signal</keyword>
<organism evidence="4 5">
    <name type="scientific">Dyella flava</name>
    <dbReference type="NCBI Taxonomy" id="1920170"/>
    <lineage>
        <taxon>Bacteria</taxon>
        <taxon>Pseudomonadati</taxon>
        <taxon>Pseudomonadota</taxon>
        <taxon>Gammaproteobacteria</taxon>
        <taxon>Lysobacterales</taxon>
        <taxon>Rhodanobacteraceae</taxon>
        <taxon>Dyella</taxon>
    </lineage>
</organism>
<feature type="domain" description="AB hydrolase-1" evidence="3">
    <location>
        <begin position="91"/>
        <end position="216"/>
    </location>
</feature>
<proteinExistence type="predicted"/>
<dbReference type="InterPro" id="IPR000639">
    <property type="entry name" value="Epox_hydrolase-like"/>
</dbReference>
<dbReference type="Gene3D" id="3.40.50.1820">
    <property type="entry name" value="alpha/beta hydrolase"/>
    <property type="match status" value="1"/>
</dbReference>
<reference evidence="4" key="1">
    <citation type="submission" date="2020-10" db="EMBL/GenBank/DDBJ databases">
        <title>Phylogeny of dyella-like bacteria.</title>
        <authorList>
            <person name="Fu J."/>
        </authorList>
    </citation>
    <scope>NUCLEOTIDE SEQUENCE</scope>
    <source>
        <strain evidence="4">DHOC52</strain>
    </source>
</reference>
<comment type="caution">
    <text evidence="4">The sequence shown here is derived from an EMBL/GenBank/DDBJ whole genome shotgun (WGS) entry which is preliminary data.</text>
</comment>
<gene>
    <name evidence="4" type="ORF">ISP19_03735</name>
</gene>
<evidence type="ECO:0000313" key="5">
    <source>
        <dbReference type="Proteomes" id="UP001430149"/>
    </source>
</evidence>
<evidence type="ECO:0000256" key="1">
    <source>
        <dbReference type="ARBA" id="ARBA00022801"/>
    </source>
</evidence>
<evidence type="ECO:0000256" key="2">
    <source>
        <dbReference type="SAM" id="SignalP"/>
    </source>
</evidence>
<dbReference type="PRINTS" id="PR00412">
    <property type="entry name" value="EPOXHYDRLASE"/>
</dbReference>
<name>A0ABS2K1I6_9GAMM</name>
<dbReference type="SUPFAM" id="SSF53474">
    <property type="entry name" value="alpha/beta-Hydrolases"/>
    <property type="match status" value="1"/>
</dbReference>
<dbReference type="Proteomes" id="UP001430149">
    <property type="component" value="Unassembled WGS sequence"/>
</dbReference>
<dbReference type="PRINTS" id="PR00111">
    <property type="entry name" value="ABHYDROLASE"/>
</dbReference>
<accession>A0ABS2K1I6</accession>
<dbReference type="InterPro" id="IPR000073">
    <property type="entry name" value="AB_hydrolase_1"/>
</dbReference>
<sequence>MDRRAFTALGIGAAAAAFLKPAFAQITSPSPENLSKALPSSDPVPAVGANLSDNPAPPSEAVTQRLFPGFSSQYIKTSGATIRVLTKGEGPPLLLLHGHPETHVTWHKIASSLAEQYSVVLPDLRGYGDSSRPSGGENHINYSFRAMALDQKEVMAQLGHKRFFMAGHDRGGRVAHRLCLDHPELVEKVVLLDIAPTLTMYNDTNKEFATKYLWWFFQIQPEPMPEHFISFDPVYYLRDHLFVQSKTPGAVTPEAMSEYIRCYCTKTAIHAVCEDYRAAAGIDLDMDRADDAAGHKIQVPVHALWGAEGTVGKLWDVIATWKVKSAGPVTGRALPCGHLLPEEQPDEVLKELRTFFSA</sequence>
<dbReference type="Pfam" id="PF00561">
    <property type="entry name" value="Abhydrolase_1"/>
    <property type="match status" value="1"/>
</dbReference>
<evidence type="ECO:0000313" key="4">
    <source>
        <dbReference type="EMBL" id="MBM7124480.1"/>
    </source>
</evidence>
<dbReference type="GO" id="GO:0016787">
    <property type="term" value="F:hydrolase activity"/>
    <property type="evidence" value="ECO:0007669"/>
    <property type="project" value="UniProtKB-KW"/>
</dbReference>
<dbReference type="PANTHER" id="PTHR43329">
    <property type="entry name" value="EPOXIDE HYDROLASE"/>
    <property type="match status" value="1"/>
</dbReference>
<feature type="chain" id="PRO_5046897140" evidence="2">
    <location>
        <begin position="25"/>
        <end position="358"/>
    </location>
</feature>
<evidence type="ECO:0000259" key="3">
    <source>
        <dbReference type="Pfam" id="PF00561"/>
    </source>
</evidence>
<keyword evidence="1 4" id="KW-0378">Hydrolase</keyword>
<dbReference type="InterPro" id="IPR029058">
    <property type="entry name" value="AB_hydrolase_fold"/>
</dbReference>
<keyword evidence="5" id="KW-1185">Reference proteome</keyword>
<feature type="signal peptide" evidence="2">
    <location>
        <begin position="1"/>
        <end position="24"/>
    </location>
</feature>
<dbReference type="RefSeq" id="WP_204680005.1">
    <property type="nucleotide sequence ID" value="NZ_BSNR01000017.1"/>
</dbReference>
<dbReference type="EMBL" id="JADIKE010000027">
    <property type="protein sequence ID" value="MBM7124480.1"/>
    <property type="molecule type" value="Genomic_DNA"/>
</dbReference>
<protein>
    <submittedName>
        <fullName evidence="4">Alpha/beta hydrolase</fullName>
    </submittedName>
</protein>